<evidence type="ECO:0000256" key="2">
    <source>
        <dbReference type="ARBA" id="ARBA00012438"/>
    </source>
</evidence>
<feature type="chain" id="PRO_5002489213" description="histidine kinase" evidence="8">
    <location>
        <begin position="28"/>
        <end position="721"/>
    </location>
</feature>
<reference evidence="10 11" key="1">
    <citation type="submission" date="2013-04" db="EMBL/GenBank/DDBJ databases">
        <title>The Genome Sequence of Parabacteroides goldsteinii DSM 19448.</title>
        <authorList>
            <consortium name="The Broad Institute Genomics Platform"/>
            <person name="Earl A."/>
            <person name="Ward D."/>
            <person name="Feldgarden M."/>
            <person name="Gevers D."/>
            <person name="Martens E."/>
            <person name="Sakamoto M."/>
            <person name="Benno Y."/>
            <person name="Song Y."/>
            <person name="Liu C."/>
            <person name="Lee J."/>
            <person name="Bolanos M."/>
            <person name="Vaisanen M.L."/>
            <person name="Finegold S.M."/>
            <person name="Walker B."/>
            <person name="Young S."/>
            <person name="Zeng Q."/>
            <person name="Gargeya S."/>
            <person name="Fitzgerald M."/>
            <person name="Haas B."/>
            <person name="Abouelleil A."/>
            <person name="Allen A.W."/>
            <person name="Alvarado L."/>
            <person name="Arachchi H.M."/>
            <person name="Berlin A.M."/>
            <person name="Chapman S.B."/>
            <person name="Gainer-Dewar J."/>
            <person name="Goldberg J."/>
            <person name="Griggs A."/>
            <person name="Gujja S."/>
            <person name="Hansen M."/>
            <person name="Howarth C."/>
            <person name="Imamovic A."/>
            <person name="Ireland A."/>
            <person name="Larimer J."/>
            <person name="McCowan C."/>
            <person name="Murphy C."/>
            <person name="Pearson M."/>
            <person name="Poon T.W."/>
            <person name="Priest M."/>
            <person name="Roberts A."/>
            <person name="Saif S."/>
            <person name="Shea T."/>
            <person name="Sisk P."/>
            <person name="Sykes S."/>
            <person name="Wortman J."/>
            <person name="Nusbaum C."/>
            <person name="Birren B."/>
        </authorList>
    </citation>
    <scope>NUCLEOTIDE SEQUENCE [LARGE SCALE GENOMIC DNA]</scope>
    <source>
        <strain evidence="10 11">DSM 19448</strain>
    </source>
</reference>
<dbReference type="GO" id="GO:0000155">
    <property type="term" value="F:phosphorelay sensor kinase activity"/>
    <property type="evidence" value="ECO:0007669"/>
    <property type="project" value="InterPro"/>
</dbReference>
<dbReference type="Pfam" id="PF02518">
    <property type="entry name" value="HATPase_c"/>
    <property type="match status" value="1"/>
</dbReference>
<dbReference type="InterPro" id="IPR004358">
    <property type="entry name" value="Sig_transdc_His_kin-like_C"/>
</dbReference>
<dbReference type="PRINTS" id="PR00344">
    <property type="entry name" value="BCTRLSENSOR"/>
</dbReference>
<feature type="domain" description="Histidine kinase" evidence="9">
    <location>
        <begin position="486"/>
        <end position="699"/>
    </location>
</feature>
<evidence type="ECO:0000256" key="8">
    <source>
        <dbReference type="SAM" id="SignalP"/>
    </source>
</evidence>
<protein>
    <recommendedName>
        <fullName evidence="2">histidine kinase</fullName>
        <ecNumber evidence="2">2.7.13.3</ecNumber>
    </recommendedName>
</protein>
<dbReference type="SMART" id="SM00388">
    <property type="entry name" value="HisKA"/>
    <property type="match status" value="1"/>
</dbReference>
<dbReference type="SMART" id="SM00387">
    <property type="entry name" value="HATPase_c"/>
    <property type="match status" value="1"/>
</dbReference>
<dbReference type="PATRIC" id="fig|927665.4.peg.2484"/>
<keyword evidence="4" id="KW-0808">Transferase</keyword>
<dbReference type="SUPFAM" id="SSF48452">
    <property type="entry name" value="TPR-like"/>
    <property type="match status" value="1"/>
</dbReference>
<keyword evidence="8" id="KW-0732">Signal</keyword>
<dbReference type="CDD" id="cd00082">
    <property type="entry name" value="HisKA"/>
    <property type="match status" value="1"/>
</dbReference>
<dbReference type="Gene3D" id="1.25.40.10">
    <property type="entry name" value="Tetratricopeptide repeat domain"/>
    <property type="match status" value="2"/>
</dbReference>
<evidence type="ECO:0000256" key="4">
    <source>
        <dbReference type="ARBA" id="ARBA00022679"/>
    </source>
</evidence>
<keyword evidence="7" id="KW-1133">Transmembrane helix</keyword>
<dbReference type="Gene3D" id="1.10.287.130">
    <property type="match status" value="1"/>
</dbReference>
<name>A0A0F5JF96_9BACT</name>
<dbReference type="STRING" id="927665.HMPREF1535_02415"/>
<dbReference type="PROSITE" id="PS50109">
    <property type="entry name" value="HIS_KIN"/>
    <property type="match status" value="1"/>
</dbReference>
<feature type="transmembrane region" description="Helical" evidence="7">
    <location>
        <begin position="420"/>
        <end position="442"/>
    </location>
</feature>
<evidence type="ECO:0000259" key="9">
    <source>
        <dbReference type="PROSITE" id="PS50109"/>
    </source>
</evidence>
<dbReference type="Gene3D" id="3.30.565.10">
    <property type="entry name" value="Histidine kinase-like ATPase, C-terminal domain"/>
    <property type="match status" value="1"/>
</dbReference>
<keyword evidence="7" id="KW-0472">Membrane</keyword>
<comment type="catalytic activity">
    <reaction evidence="1">
        <text>ATP + protein L-histidine = ADP + protein N-phospho-L-histidine.</text>
        <dbReference type="EC" id="2.7.13.3"/>
    </reaction>
</comment>
<dbReference type="EMBL" id="AQHV01000011">
    <property type="protein sequence ID" value="KKB56439.1"/>
    <property type="molecule type" value="Genomic_DNA"/>
</dbReference>
<dbReference type="FunFam" id="1.10.287.130:FF:000001">
    <property type="entry name" value="Two-component sensor histidine kinase"/>
    <property type="match status" value="1"/>
</dbReference>
<dbReference type="SUPFAM" id="SSF55874">
    <property type="entry name" value="ATPase domain of HSP90 chaperone/DNA topoisomerase II/histidine kinase"/>
    <property type="match status" value="1"/>
</dbReference>
<dbReference type="InterPro" id="IPR036890">
    <property type="entry name" value="HATPase_C_sf"/>
</dbReference>
<evidence type="ECO:0000313" key="10">
    <source>
        <dbReference type="EMBL" id="KKB56439.1"/>
    </source>
</evidence>
<dbReference type="Proteomes" id="UP000033047">
    <property type="component" value="Unassembled WGS sequence"/>
</dbReference>
<accession>A0A0F5JF96</accession>
<evidence type="ECO:0000256" key="6">
    <source>
        <dbReference type="ARBA" id="ARBA00023012"/>
    </source>
</evidence>
<dbReference type="EC" id="2.7.13.3" evidence="2"/>
<dbReference type="InterPro" id="IPR003594">
    <property type="entry name" value="HATPase_dom"/>
</dbReference>
<feature type="signal peptide" evidence="8">
    <location>
        <begin position="1"/>
        <end position="27"/>
    </location>
</feature>
<dbReference type="InterPro" id="IPR050736">
    <property type="entry name" value="Sensor_HK_Regulatory"/>
</dbReference>
<proteinExistence type="predicted"/>
<dbReference type="InterPro" id="IPR036097">
    <property type="entry name" value="HisK_dim/P_sf"/>
</dbReference>
<dbReference type="PANTHER" id="PTHR43711:SF26">
    <property type="entry name" value="SENSOR HISTIDINE KINASE RCSC"/>
    <property type="match status" value="1"/>
</dbReference>
<dbReference type="AlphaFoldDB" id="A0A0F5JF96"/>
<dbReference type="Pfam" id="PF00512">
    <property type="entry name" value="HisKA"/>
    <property type="match status" value="1"/>
</dbReference>
<keyword evidence="3" id="KW-0597">Phosphoprotein</keyword>
<evidence type="ECO:0000256" key="1">
    <source>
        <dbReference type="ARBA" id="ARBA00000085"/>
    </source>
</evidence>
<gene>
    <name evidence="10" type="ORF">HMPREF1535_02415</name>
</gene>
<evidence type="ECO:0000256" key="3">
    <source>
        <dbReference type="ARBA" id="ARBA00022553"/>
    </source>
</evidence>
<keyword evidence="7" id="KW-0812">Transmembrane</keyword>
<comment type="caution">
    <text evidence="10">The sequence shown here is derived from an EMBL/GenBank/DDBJ whole genome shotgun (WGS) entry which is preliminary data.</text>
</comment>
<sequence>MRVRNIYMNKCFLVTFLLCVISHYSLPAQPDSLLISHKIDSLKSLVVASVDPHVTIPLLTSLADLTNQTPAEIGWLERCYEEACRIDSIPAVYFALLNLSRHYYNEYGQRDSILYWGRKVDSISKSRNEYPNALFDVKSYSCQDLLWSGEYEQALNEALNEYRLASDIKHLYGLVRCTESLGLIYRRMNRCNDAVDVFQEGLEMLENMDCTEAKRTETRMRMTAYQAECASREIPFERAIGIFERYEAAVDSMAAMTSRMETFVNVKREYWLLYSLFADLYIRENMLAEARRMLAKAGKYAGNIVVEGDYAENTYLATLAHYYRKTGNTTRALQLMDEIFKTERIPGDLQFKADILEEQGRLAEALVLYDELNDISLQQNKETFFRQVNQLRALHELRNKEAQEHEMQLNNERMAEKQHLIIFLSAVFLVLLYLSYVLFCYYQRARRLKNELLLEKHSLLESENSLKSEKVKAEEASRMKSTFIANMSHEIRTPLNAIVGFSDLLVDDSTDQEEREEYAVVIHNNTEQLLNLVNDVLDLSRMETGDLNFKFADYSLTECCQSALDSVCHRIPEGVELTFTPDSIPVTLHTDKLRLQQILTNLLTNSGKFTQEGEINLSYKVDEDGKQVHIAVTDTGCGIPKEKQAAVFRRFEKLDDYKSGAGLGLSICTLIADRLGGALSIDPTYENGARFIFTHPCEIPSSVYNQGTGGSTLVFRYKNKS</sequence>
<evidence type="ECO:0000256" key="7">
    <source>
        <dbReference type="SAM" id="Phobius"/>
    </source>
</evidence>
<dbReference type="SUPFAM" id="SSF47384">
    <property type="entry name" value="Homodimeric domain of signal transducing histidine kinase"/>
    <property type="match status" value="1"/>
</dbReference>
<dbReference type="PANTHER" id="PTHR43711">
    <property type="entry name" value="TWO-COMPONENT HISTIDINE KINASE"/>
    <property type="match status" value="1"/>
</dbReference>
<evidence type="ECO:0000256" key="5">
    <source>
        <dbReference type="ARBA" id="ARBA00022777"/>
    </source>
</evidence>
<dbReference type="InterPro" id="IPR005467">
    <property type="entry name" value="His_kinase_dom"/>
</dbReference>
<dbReference type="InterPro" id="IPR003661">
    <property type="entry name" value="HisK_dim/P_dom"/>
</dbReference>
<keyword evidence="6" id="KW-0902">Two-component regulatory system</keyword>
<keyword evidence="5" id="KW-0418">Kinase</keyword>
<dbReference type="HOGENOM" id="CLU_023350_0_0_10"/>
<organism evidence="10 11">
    <name type="scientific">Parabacteroides goldsteinii DSM 19448 = WAL 12034</name>
    <dbReference type="NCBI Taxonomy" id="927665"/>
    <lineage>
        <taxon>Bacteria</taxon>
        <taxon>Pseudomonadati</taxon>
        <taxon>Bacteroidota</taxon>
        <taxon>Bacteroidia</taxon>
        <taxon>Bacteroidales</taxon>
        <taxon>Tannerellaceae</taxon>
        <taxon>Parabacteroides</taxon>
    </lineage>
</organism>
<evidence type="ECO:0000313" key="11">
    <source>
        <dbReference type="Proteomes" id="UP000033047"/>
    </source>
</evidence>
<dbReference type="InterPro" id="IPR011990">
    <property type="entry name" value="TPR-like_helical_dom_sf"/>
</dbReference>